<accession>A0AAN6UW55</accession>
<comment type="caution">
    <text evidence="1">The sequence shown here is derived from an EMBL/GenBank/DDBJ whole genome shotgun (WGS) entry which is preliminary data.</text>
</comment>
<gene>
    <name evidence="1" type="ORF">C8A04DRAFT_15301</name>
</gene>
<dbReference type="Proteomes" id="UP001302676">
    <property type="component" value="Unassembled WGS sequence"/>
</dbReference>
<dbReference type="EMBL" id="MU853642">
    <property type="protein sequence ID" value="KAK4140044.1"/>
    <property type="molecule type" value="Genomic_DNA"/>
</dbReference>
<proteinExistence type="predicted"/>
<protein>
    <submittedName>
        <fullName evidence="1">Uncharacterized protein</fullName>
    </submittedName>
</protein>
<evidence type="ECO:0000313" key="1">
    <source>
        <dbReference type="EMBL" id="KAK4140044.1"/>
    </source>
</evidence>
<reference evidence="1" key="2">
    <citation type="submission" date="2023-05" db="EMBL/GenBank/DDBJ databases">
        <authorList>
            <consortium name="Lawrence Berkeley National Laboratory"/>
            <person name="Steindorff A."/>
            <person name="Hensen N."/>
            <person name="Bonometti L."/>
            <person name="Westerberg I."/>
            <person name="Brannstrom I.O."/>
            <person name="Guillou S."/>
            <person name="Cros-Aarteil S."/>
            <person name="Calhoun S."/>
            <person name="Haridas S."/>
            <person name="Kuo A."/>
            <person name="Mondo S."/>
            <person name="Pangilinan J."/>
            <person name="Riley R."/>
            <person name="Labutti K."/>
            <person name="Andreopoulos B."/>
            <person name="Lipzen A."/>
            <person name="Chen C."/>
            <person name="Yanf M."/>
            <person name="Daum C."/>
            <person name="Ng V."/>
            <person name="Clum A."/>
            <person name="Ohm R."/>
            <person name="Martin F."/>
            <person name="Silar P."/>
            <person name="Natvig D."/>
            <person name="Lalanne C."/>
            <person name="Gautier V."/>
            <person name="Ament-Velasquez S.L."/>
            <person name="Kruys A."/>
            <person name="Hutchinson M.I."/>
            <person name="Powell A.J."/>
            <person name="Barry K."/>
            <person name="Miller A.N."/>
            <person name="Grigoriev I.V."/>
            <person name="Debuchy R."/>
            <person name="Gladieux P."/>
            <person name="Thoren M.H."/>
            <person name="Johannesson H."/>
        </authorList>
    </citation>
    <scope>NUCLEOTIDE SEQUENCE</scope>
    <source>
        <strain evidence="1">CBS 141.50</strain>
    </source>
</reference>
<name>A0AAN6UW55_9PEZI</name>
<organism evidence="1 2">
    <name type="scientific">Dichotomopilus funicola</name>
    <dbReference type="NCBI Taxonomy" id="1934379"/>
    <lineage>
        <taxon>Eukaryota</taxon>
        <taxon>Fungi</taxon>
        <taxon>Dikarya</taxon>
        <taxon>Ascomycota</taxon>
        <taxon>Pezizomycotina</taxon>
        <taxon>Sordariomycetes</taxon>
        <taxon>Sordariomycetidae</taxon>
        <taxon>Sordariales</taxon>
        <taxon>Chaetomiaceae</taxon>
        <taxon>Dichotomopilus</taxon>
    </lineage>
</organism>
<sequence length="64" mass="6953">MCHKTTCNTCQKTTWFGCGFHVPSVMDSVPKDEWCTCEPKVEKSGREYPPAGSVLGGLGKCIVS</sequence>
<dbReference type="GeneID" id="87815046"/>
<dbReference type="PANTHER" id="PTHR34724:SF2">
    <property type="entry name" value="OS12G0596101 PROTEIN"/>
    <property type="match status" value="1"/>
</dbReference>
<evidence type="ECO:0000313" key="2">
    <source>
        <dbReference type="Proteomes" id="UP001302676"/>
    </source>
</evidence>
<dbReference type="PANTHER" id="PTHR34724">
    <property type="entry name" value="OS12G0596101 PROTEIN"/>
    <property type="match status" value="1"/>
</dbReference>
<reference evidence="1" key="1">
    <citation type="journal article" date="2023" name="Mol. Phylogenet. Evol.">
        <title>Genome-scale phylogeny and comparative genomics of the fungal order Sordariales.</title>
        <authorList>
            <person name="Hensen N."/>
            <person name="Bonometti L."/>
            <person name="Westerberg I."/>
            <person name="Brannstrom I.O."/>
            <person name="Guillou S."/>
            <person name="Cros-Aarteil S."/>
            <person name="Calhoun S."/>
            <person name="Haridas S."/>
            <person name="Kuo A."/>
            <person name="Mondo S."/>
            <person name="Pangilinan J."/>
            <person name="Riley R."/>
            <person name="LaButti K."/>
            <person name="Andreopoulos B."/>
            <person name="Lipzen A."/>
            <person name="Chen C."/>
            <person name="Yan M."/>
            <person name="Daum C."/>
            <person name="Ng V."/>
            <person name="Clum A."/>
            <person name="Steindorff A."/>
            <person name="Ohm R.A."/>
            <person name="Martin F."/>
            <person name="Silar P."/>
            <person name="Natvig D.O."/>
            <person name="Lalanne C."/>
            <person name="Gautier V."/>
            <person name="Ament-Velasquez S.L."/>
            <person name="Kruys A."/>
            <person name="Hutchinson M.I."/>
            <person name="Powell A.J."/>
            <person name="Barry K."/>
            <person name="Miller A.N."/>
            <person name="Grigoriev I.V."/>
            <person name="Debuchy R."/>
            <person name="Gladieux P."/>
            <person name="Hiltunen Thoren M."/>
            <person name="Johannesson H."/>
        </authorList>
    </citation>
    <scope>NUCLEOTIDE SEQUENCE</scope>
    <source>
        <strain evidence="1">CBS 141.50</strain>
    </source>
</reference>
<dbReference type="AlphaFoldDB" id="A0AAN6UW55"/>
<keyword evidence="2" id="KW-1185">Reference proteome</keyword>
<dbReference type="RefSeq" id="XP_062633415.1">
    <property type="nucleotide sequence ID" value="XM_062778433.1"/>
</dbReference>